<organism evidence="13 14">
    <name type="scientific">Chitinophaga pollutisoli</name>
    <dbReference type="NCBI Taxonomy" id="3133966"/>
    <lineage>
        <taxon>Bacteria</taxon>
        <taxon>Pseudomonadati</taxon>
        <taxon>Bacteroidota</taxon>
        <taxon>Chitinophagia</taxon>
        <taxon>Chitinophagales</taxon>
        <taxon>Chitinophagaceae</taxon>
        <taxon>Chitinophaga</taxon>
    </lineage>
</organism>
<evidence type="ECO:0000256" key="6">
    <source>
        <dbReference type="ARBA" id="ARBA00023136"/>
    </source>
</evidence>
<dbReference type="InterPro" id="IPR037066">
    <property type="entry name" value="Plug_dom_sf"/>
</dbReference>
<feature type="chain" id="PRO_5046489133" evidence="10">
    <location>
        <begin position="20"/>
        <end position="949"/>
    </location>
</feature>
<dbReference type="InterPro" id="IPR036942">
    <property type="entry name" value="Beta-barrel_TonB_sf"/>
</dbReference>
<evidence type="ECO:0000256" key="9">
    <source>
        <dbReference type="RuleBase" id="RU003357"/>
    </source>
</evidence>
<dbReference type="EMBL" id="CP149822">
    <property type="protein sequence ID" value="WZN39261.1"/>
    <property type="molecule type" value="Genomic_DNA"/>
</dbReference>
<evidence type="ECO:0000313" key="14">
    <source>
        <dbReference type="Proteomes" id="UP001485459"/>
    </source>
</evidence>
<keyword evidence="7 8" id="KW-0998">Cell outer membrane</keyword>
<gene>
    <name evidence="13" type="ORF">WJU16_14745</name>
</gene>
<keyword evidence="4 8" id="KW-0812">Transmembrane</keyword>
<dbReference type="Gene3D" id="2.170.130.10">
    <property type="entry name" value="TonB-dependent receptor, plug domain"/>
    <property type="match status" value="1"/>
</dbReference>
<keyword evidence="5 9" id="KW-0798">TonB box</keyword>
<feature type="signal peptide" evidence="10">
    <location>
        <begin position="1"/>
        <end position="19"/>
    </location>
</feature>
<dbReference type="InterPro" id="IPR012910">
    <property type="entry name" value="Plug_dom"/>
</dbReference>
<feature type="domain" description="TonB-dependent receptor plug" evidence="12">
    <location>
        <begin position="50"/>
        <end position="162"/>
    </location>
</feature>
<evidence type="ECO:0000256" key="5">
    <source>
        <dbReference type="ARBA" id="ARBA00023077"/>
    </source>
</evidence>
<evidence type="ECO:0000256" key="10">
    <source>
        <dbReference type="SAM" id="SignalP"/>
    </source>
</evidence>
<proteinExistence type="inferred from homology"/>
<dbReference type="InterPro" id="IPR000531">
    <property type="entry name" value="Beta-barrel_TonB"/>
</dbReference>
<dbReference type="RefSeq" id="WP_341834253.1">
    <property type="nucleotide sequence ID" value="NZ_CP149822.1"/>
</dbReference>
<evidence type="ECO:0000259" key="12">
    <source>
        <dbReference type="Pfam" id="PF07715"/>
    </source>
</evidence>
<evidence type="ECO:0000256" key="2">
    <source>
        <dbReference type="ARBA" id="ARBA00022448"/>
    </source>
</evidence>
<dbReference type="InterPro" id="IPR039426">
    <property type="entry name" value="TonB-dep_rcpt-like"/>
</dbReference>
<comment type="subcellular location">
    <subcellularLocation>
        <location evidence="1 8">Cell outer membrane</location>
        <topology evidence="1 8">Multi-pass membrane protein</topology>
    </subcellularLocation>
</comment>
<protein>
    <submittedName>
        <fullName evidence="13">SusC/RagA family TonB-linked outer membrane protein</fullName>
    </submittedName>
</protein>
<accession>A0ABZ2YHN9</accession>
<keyword evidence="14" id="KW-1185">Reference proteome</keyword>
<name>A0ABZ2YHN9_9BACT</name>
<evidence type="ECO:0000256" key="8">
    <source>
        <dbReference type="PROSITE-ProRule" id="PRU01360"/>
    </source>
</evidence>
<evidence type="ECO:0000313" key="13">
    <source>
        <dbReference type="EMBL" id="WZN39261.1"/>
    </source>
</evidence>
<evidence type="ECO:0000256" key="1">
    <source>
        <dbReference type="ARBA" id="ARBA00004571"/>
    </source>
</evidence>
<dbReference type="Pfam" id="PF07715">
    <property type="entry name" value="Plug"/>
    <property type="match status" value="1"/>
</dbReference>
<dbReference type="PROSITE" id="PS52016">
    <property type="entry name" value="TONB_DEPENDENT_REC_3"/>
    <property type="match status" value="1"/>
</dbReference>
<dbReference type="InterPro" id="IPR023996">
    <property type="entry name" value="TonB-dep_OMP_SusC/RagA"/>
</dbReference>
<sequence>MKKTLSLWLVSAISIPGVAQTSDNRPDTAIPSKRLLDEVVISGYNTATRKQYTGAVTTVSGDKFQQAPMASFDQMLQGRAPGLYVAAGSGQPGAGARMVIRGTATNADIGDMNASAPLYIVDGIAVESGVFIGLNPADFESVSILKDANATALYGSRGANGVVLITTRRGQQGDVRFSFNTRHGISQPSRRRFDMMNTKERLQFEEEVGKETGRTIGAGWIFSADNPANAGLPASAKARNAAILDSLGRIQTDWMDYFLRDAAPFHEYELSASGGTDKVRFYSSASYLSQQGIAYRSGLDRYTFRTNLDATGNKLRLSINTAVGYTGSDLIESEALSSVANPFASVYYALPYEQPYVNGVLVHSGNKANFGGTFDTREGSDALERMETTTNRVNQLKGLLSSALRYQVNDWLYATFNMGLDFRENNEIRSAAPGSNAGRAAAGGQGMHAEAMSRFFQFTSSAGITYDKLLHERHRLVVAGFYEFNRLKWSDLKATGFGLTPGLDGTLSATMPGSPINGFIPQVGGTRTGRALASWVGLVRYLLDERFSLNLSYRYDGSSTLPSQNRWQPFYSIGAGYDLPWLEHVSWINTLRVRASYGTSAAPPAQYFAYASGYGPSRYDGQPGIAPAAIGNPDYEWEKTEMLNAGLDLAFFDNRLRLVADFYNRTTKGFFLDEQLSMTSGFTSRSINAGNIRNRGVELDLNGDIIRTKKLTWTAGANFTYNRNRVTSLGGANGYQKSTFLIREGLPVNAHYIVKYAGVDPQTGQALYYDASGNKTANYNIMSMSVADFGSNDPKMYGGITTGLRYKGWTADVLFSYVSGYNRYNAMDYYTLNNNGNIFSNQSVRWLDRWRKPGDVANEASITSPRTFSSAHIQDASFLRLRNAQIAYSLPEHCLAPLKVVKSAMVYVQGQNLLTLTKWNGFDPEDNNANAFFEYPSPRTLVAGVRIQF</sequence>
<keyword evidence="3 8" id="KW-1134">Transmembrane beta strand</keyword>
<evidence type="ECO:0000256" key="7">
    <source>
        <dbReference type="ARBA" id="ARBA00023237"/>
    </source>
</evidence>
<evidence type="ECO:0000256" key="4">
    <source>
        <dbReference type="ARBA" id="ARBA00022692"/>
    </source>
</evidence>
<dbReference type="Gene3D" id="2.40.170.20">
    <property type="entry name" value="TonB-dependent receptor, beta-barrel domain"/>
    <property type="match status" value="1"/>
</dbReference>
<evidence type="ECO:0000256" key="3">
    <source>
        <dbReference type="ARBA" id="ARBA00022452"/>
    </source>
</evidence>
<dbReference type="NCBIfam" id="TIGR04056">
    <property type="entry name" value="OMP_RagA_SusC"/>
    <property type="match status" value="1"/>
</dbReference>
<feature type="domain" description="TonB-dependent receptor-like beta-barrel" evidence="11">
    <location>
        <begin position="354"/>
        <end position="835"/>
    </location>
</feature>
<dbReference type="NCBIfam" id="TIGR04057">
    <property type="entry name" value="SusC_RagA_signa"/>
    <property type="match status" value="1"/>
</dbReference>
<evidence type="ECO:0000259" key="11">
    <source>
        <dbReference type="Pfam" id="PF00593"/>
    </source>
</evidence>
<dbReference type="SUPFAM" id="SSF56935">
    <property type="entry name" value="Porins"/>
    <property type="match status" value="1"/>
</dbReference>
<keyword evidence="10" id="KW-0732">Signal</keyword>
<dbReference type="Proteomes" id="UP001485459">
    <property type="component" value="Chromosome"/>
</dbReference>
<reference evidence="14" key="1">
    <citation type="submission" date="2024-03" db="EMBL/GenBank/DDBJ databases">
        <title>Chitinophaga horti sp. nov., isolated from garden soil.</title>
        <authorList>
            <person name="Lee D.S."/>
            <person name="Han D.M."/>
            <person name="Baek J.H."/>
            <person name="Choi D.G."/>
            <person name="Jeon J.H."/>
            <person name="Jeon C.O."/>
        </authorList>
    </citation>
    <scope>NUCLEOTIDE SEQUENCE [LARGE SCALE GENOMIC DNA]</scope>
    <source>
        <strain evidence="14">GPA1</strain>
    </source>
</reference>
<keyword evidence="6 8" id="KW-0472">Membrane</keyword>
<dbReference type="InterPro" id="IPR023997">
    <property type="entry name" value="TonB-dep_OMP_SusC/RagA_CS"/>
</dbReference>
<dbReference type="Pfam" id="PF00593">
    <property type="entry name" value="TonB_dep_Rec_b-barrel"/>
    <property type="match status" value="1"/>
</dbReference>
<keyword evidence="2 8" id="KW-0813">Transport</keyword>
<comment type="similarity">
    <text evidence="8 9">Belongs to the TonB-dependent receptor family.</text>
</comment>